<evidence type="ECO:0000313" key="2">
    <source>
        <dbReference type="EMBL" id="KAK3520142.1"/>
    </source>
</evidence>
<feature type="region of interest" description="Disordered" evidence="1">
    <location>
        <begin position="116"/>
        <end position="141"/>
    </location>
</feature>
<gene>
    <name evidence="2" type="ORF">QTP70_015603</name>
</gene>
<sequence length="141" mass="15840">MYLPWMTGSAIARESGTVPTFTYSVPRDDRRYRLTVADAQIPVLKPARPREDDTTLSNEPPPLLDIDRTLVYRVNTLLNSLHHRNHLQTGRGTARRNDPESMLTTSLVEEFHCLHPNRPAPRARGHPQCRTPGGVPRGGAL</sequence>
<name>A0AAE0UTR5_9TELE</name>
<protein>
    <submittedName>
        <fullName evidence="2">Uncharacterized protein</fullName>
    </submittedName>
</protein>
<comment type="caution">
    <text evidence="2">The sequence shown here is derived from an EMBL/GenBank/DDBJ whole genome shotgun (WGS) entry which is preliminary data.</text>
</comment>
<proteinExistence type="predicted"/>
<evidence type="ECO:0000256" key="1">
    <source>
        <dbReference type="SAM" id="MobiDB-lite"/>
    </source>
</evidence>
<evidence type="ECO:0000313" key="3">
    <source>
        <dbReference type="Proteomes" id="UP001274896"/>
    </source>
</evidence>
<feature type="region of interest" description="Disordered" evidence="1">
    <location>
        <begin position="43"/>
        <end position="63"/>
    </location>
</feature>
<reference evidence="2" key="1">
    <citation type="submission" date="2023-06" db="EMBL/GenBank/DDBJ databases">
        <title>Male Hemibagrus guttatus genome.</title>
        <authorList>
            <person name="Bian C."/>
        </authorList>
    </citation>
    <scope>NUCLEOTIDE SEQUENCE</scope>
    <source>
        <strain evidence="2">Male_cb2023</strain>
        <tissue evidence="2">Muscle</tissue>
    </source>
</reference>
<accession>A0AAE0UTR5</accession>
<keyword evidence="3" id="KW-1185">Reference proteome</keyword>
<dbReference type="EMBL" id="JAUCMX010000016">
    <property type="protein sequence ID" value="KAK3520142.1"/>
    <property type="molecule type" value="Genomic_DNA"/>
</dbReference>
<organism evidence="2 3">
    <name type="scientific">Hemibagrus guttatus</name>
    <dbReference type="NCBI Taxonomy" id="175788"/>
    <lineage>
        <taxon>Eukaryota</taxon>
        <taxon>Metazoa</taxon>
        <taxon>Chordata</taxon>
        <taxon>Craniata</taxon>
        <taxon>Vertebrata</taxon>
        <taxon>Euteleostomi</taxon>
        <taxon>Actinopterygii</taxon>
        <taxon>Neopterygii</taxon>
        <taxon>Teleostei</taxon>
        <taxon>Ostariophysi</taxon>
        <taxon>Siluriformes</taxon>
        <taxon>Bagridae</taxon>
        <taxon>Hemibagrus</taxon>
    </lineage>
</organism>
<dbReference type="Proteomes" id="UP001274896">
    <property type="component" value="Unassembled WGS sequence"/>
</dbReference>
<dbReference type="AlphaFoldDB" id="A0AAE0UTR5"/>